<evidence type="ECO:0000313" key="4">
    <source>
        <dbReference type="Proteomes" id="UP000712281"/>
    </source>
</evidence>
<feature type="compositionally biased region" description="Basic and acidic residues" evidence="1">
    <location>
        <begin position="63"/>
        <end position="98"/>
    </location>
</feature>
<feature type="signal peptide" evidence="2">
    <location>
        <begin position="1"/>
        <end position="23"/>
    </location>
</feature>
<gene>
    <name evidence="3" type="ORF">F2Q68_00042012</name>
</gene>
<evidence type="ECO:0008006" key="5">
    <source>
        <dbReference type="Google" id="ProtNLM"/>
    </source>
</evidence>
<organism evidence="3 4">
    <name type="scientific">Brassica cretica</name>
    <name type="common">Mustard</name>
    <dbReference type="NCBI Taxonomy" id="69181"/>
    <lineage>
        <taxon>Eukaryota</taxon>
        <taxon>Viridiplantae</taxon>
        <taxon>Streptophyta</taxon>
        <taxon>Embryophyta</taxon>
        <taxon>Tracheophyta</taxon>
        <taxon>Spermatophyta</taxon>
        <taxon>Magnoliopsida</taxon>
        <taxon>eudicotyledons</taxon>
        <taxon>Gunneridae</taxon>
        <taxon>Pentapetalae</taxon>
        <taxon>rosids</taxon>
        <taxon>malvids</taxon>
        <taxon>Brassicales</taxon>
        <taxon>Brassicaceae</taxon>
        <taxon>Brassiceae</taxon>
        <taxon>Brassica</taxon>
    </lineage>
</organism>
<sequence>MAVAKVVALLLLFALVLTTGVFSDEEPTTTPGSASEIQLEQLHAKIHALANEVSETKEESDESTQRSTDRNRSVANGHGDEEVEIRGEAEGEVREESS</sequence>
<evidence type="ECO:0000256" key="1">
    <source>
        <dbReference type="SAM" id="MobiDB-lite"/>
    </source>
</evidence>
<evidence type="ECO:0000313" key="3">
    <source>
        <dbReference type="EMBL" id="KAF2616660.1"/>
    </source>
</evidence>
<feature type="region of interest" description="Disordered" evidence="1">
    <location>
        <begin position="51"/>
        <end position="98"/>
    </location>
</feature>
<dbReference type="EMBL" id="QGKW02000007">
    <property type="protein sequence ID" value="KAF2616660.1"/>
    <property type="molecule type" value="Genomic_DNA"/>
</dbReference>
<comment type="caution">
    <text evidence="3">The sequence shown here is derived from an EMBL/GenBank/DDBJ whole genome shotgun (WGS) entry which is preliminary data.</text>
</comment>
<keyword evidence="2" id="KW-0732">Signal</keyword>
<protein>
    <recommendedName>
        <fullName evidence="5">Secreted protein</fullName>
    </recommendedName>
</protein>
<dbReference type="AlphaFoldDB" id="A0A8S9M9F6"/>
<proteinExistence type="predicted"/>
<dbReference type="Proteomes" id="UP000712281">
    <property type="component" value="Unassembled WGS sequence"/>
</dbReference>
<reference evidence="3" key="1">
    <citation type="submission" date="2019-12" db="EMBL/GenBank/DDBJ databases">
        <title>Genome sequencing and annotation of Brassica cretica.</title>
        <authorList>
            <person name="Studholme D.J."/>
            <person name="Sarris P.F."/>
        </authorList>
    </citation>
    <scope>NUCLEOTIDE SEQUENCE</scope>
    <source>
        <strain evidence="3">PFS-001/15</strain>
        <tissue evidence="3">Leaf</tissue>
    </source>
</reference>
<name>A0A8S9M9F6_BRACR</name>
<accession>A0A8S9M9F6</accession>
<evidence type="ECO:0000256" key="2">
    <source>
        <dbReference type="SAM" id="SignalP"/>
    </source>
</evidence>
<feature type="chain" id="PRO_5035852285" description="Secreted protein" evidence="2">
    <location>
        <begin position="24"/>
        <end position="98"/>
    </location>
</feature>